<protein>
    <submittedName>
        <fullName evidence="1">Uncharacterized protein</fullName>
    </submittedName>
</protein>
<dbReference type="OrthoDB" id="163394at2"/>
<dbReference type="HOGENOM" id="CLU_153236_0_0_0"/>
<reference evidence="1" key="1">
    <citation type="submission" date="2008-12" db="EMBL/GenBank/DDBJ databases">
        <title>Complete sequence of Chloroflexus aggregans DSM 9485.</title>
        <authorList>
            <consortium name="US DOE Joint Genome Institute"/>
            <person name="Lucas S."/>
            <person name="Copeland A."/>
            <person name="Lapidus A."/>
            <person name="Glavina del Rio T."/>
            <person name="Dalin E."/>
            <person name="Tice H."/>
            <person name="Pitluck S."/>
            <person name="Foster B."/>
            <person name="Larimer F."/>
            <person name="Land M."/>
            <person name="Hauser L."/>
            <person name="Kyrpides N."/>
            <person name="Mikhailova N."/>
            <person name="Bryant D."/>
            <person name="Richardson P."/>
        </authorList>
    </citation>
    <scope>NUCLEOTIDE SEQUENCE</scope>
    <source>
        <strain evidence="1">DSM 9485</strain>
    </source>
</reference>
<dbReference type="Proteomes" id="UP000002508">
    <property type="component" value="Chromosome"/>
</dbReference>
<accession>B8G3A7</accession>
<sequence>MILLITTVCRRYLCRQHDVDSIGQPTTTERDERGRPIVRCQLGPLLDPNDPPASGRLHALTIAMRRRVVELTVPHVDLLVTAPSIIPLAPFVIAHLQLPWVNGVALLDDQPVVVLDLRRIATDVALGLRLAHYKEAL</sequence>
<dbReference type="RefSeq" id="WP_015941138.1">
    <property type="nucleotide sequence ID" value="NC_011831.1"/>
</dbReference>
<proteinExistence type="predicted"/>
<dbReference type="KEGG" id="cag:Cagg_2407"/>
<keyword evidence="2" id="KW-1185">Reference proteome</keyword>
<dbReference type="STRING" id="326427.Cagg_2407"/>
<organism evidence="1 2">
    <name type="scientific">Chloroflexus aggregans (strain MD-66 / DSM 9485)</name>
    <dbReference type="NCBI Taxonomy" id="326427"/>
    <lineage>
        <taxon>Bacteria</taxon>
        <taxon>Bacillati</taxon>
        <taxon>Chloroflexota</taxon>
        <taxon>Chloroflexia</taxon>
        <taxon>Chloroflexales</taxon>
        <taxon>Chloroflexineae</taxon>
        <taxon>Chloroflexaceae</taxon>
        <taxon>Chloroflexus</taxon>
    </lineage>
</organism>
<dbReference type="eggNOG" id="ENOG5030SQ4">
    <property type="taxonomic scope" value="Bacteria"/>
</dbReference>
<dbReference type="EMBL" id="CP001337">
    <property type="protein sequence ID" value="ACL25280.1"/>
    <property type="molecule type" value="Genomic_DNA"/>
</dbReference>
<evidence type="ECO:0000313" key="2">
    <source>
        <dbReference type="Proteomes" id="UP000002508"/>
    </source>
</evidence>
<dbReference type="AlphaFoldDB" id="B8G3A7"/>
<gene>
    <name evidence="1" type="ordered locus">Cagg_2407</name>
</gene>
<evidence type="ECO:0000313" key="1">
    <source>
        <dbReference type="EMBL" id="ACL25280.1"/>
    </source>
</evidence>
<name>B8G3A7_CHLAD</name>